<dbReference type="PANTHER" id="PTHR43179:SF7">
    <property type="entry name" value="RHAMNOSYLTRANSFERASE WBBL"/>
    <property type="match status" value="1"/>
</dbReference>
<dbReference type="InterPro" id="IPR001173">
    <property type="entry name" value="Glyco_trans_2-like"/>
</dbReference>
<evidence type="ECO:0000313" key="3">
    <source>
        <dbReference type="Proteomes" id="UP000532440"/>
    </source>
</evidence>
<feature type="domain" description="Glycosyltransferase 2-like" evidence="1">
    <location>
        <begin position="4"/>
        <end position="184"/>
    </location>
</feature>
<dbReference type="Pfam" id="PF00535">
    <property type="entry name" value="Glycos_transf_2"/>
    <property type="match status" value="1"/>
</dbReference>
<accession>A0A7W8HKS0</accession>
<proteinExistence type="predicted"/>
<dbReference type="CDD" id="cd04186">
    <property type="entry name" value="GT_2_like_c"/>
    <property type="match status" value="1"/>
</dbReference>
<comment type="caution">
    <text evidence="2">The sequence shown here is derived from an EMBL/GenBank/DDBJ whole genome shotgun (WGS) entry which is preliminary data.</text>
</comment>
<gene>
    <name evidence="2" type="ORF">HNQ70_003934</name>
</gene>
<protein>
    <submittedName>
        <fullName evidence="2">GT2 family glycosyltransferase</fullName>
    </submittedName>
</protein>
<name>A0A7W8HKS0_9BURK</name>
<keyword evidence="2" id="KW-0808">Transferase</keyword>
<dbReference type="Proteomes" id="UP000532440">
    <property type="component" value="Unassembled WGS sequence"/>
</dbReference>
<organism evidence="2 3">
    <name type="scientific">Quisquiliibacterium transsilvanicum</name>
    <dbReference type="NCBI Taxonomy" id="1549638"/>
    <lineage>
        <taxon>Bacteria</taxon>
        <taxon>Pseudomonadati</taxon>
        <taxon>Pseudomonadota</taxon>
        <taxon>Betaproteobacteria</taxon>
        <taxon>Burkholderiales</taxon>
        <taxon>Burkholderiaceae</taxon>
        <taxon>Quisquiliibacterium</taxon>
    </lineage>
</organism>
<evidence type="ECO:0000313" key="2">
    <source>
        <dbReference type="EMBL" id="MBB5273902.1"/>
    </source>
</evidence>
<dbReference type="AlphaFoldDB" id="A0A7W8HKS0"/>
<dbReference type="RefSeq" id="WP_183970757.1">
    <property type="nucleotide sequence ID" value="NZ_BAABEW010000005.1"/>
</dbReference>
<dbReference type="PANTHER" id="PTHR43179">
    <property type="entry name" value="RHAMNOSYLTRANSFERASE WBBL"/>
    <property type="match status" value="1"/>
</dbReference>
<sequence length="270" mass="30401">MKISAVVLSFNSRRHIEKCVRSLAQAFAALGGENELWVVENGSSDGSVQILQALEREFPSLLKVTYNERNLGTTVSRNQALRRATGEYVLVMDSDAWVEAPTLAALIRTLEADPRCGIAVPRLEYPDGRFQLSTDTFPTLVRKLHRLVGLRNLEASAKPPTEPRTVDYAISALWLFRRSLLDAVGLLDEKIFYSPEDVDFCLRVWKAGYTVVYDPRVKAVHDAQELSRGAKLNGFATRHAKGLAYLFWKHGYFLSLARLYRRIGRQSKGS</sequence>
<dbReference type="Gene3D" id="3.90.550.10">
    <property type="entry name" value="Spore Coat Polysaccharide Biosynthesis Protein SpsA, Chain A"/>
    <property type="match status" value="1"/>
</dbReference>
<dbReference type="GO" id="GO:0016740">
    <property type="term" value="F:transferase activity"/>
    <property type="evidence" value="ECO:0007669"/>
    <property type="project" value="UniProtKB-KW"/>
</dbReference>
<reference evidence="2 3" key="1">
    <citation type="submission" date="2020-08" db="EMBL/GenBank/DDBJ databases">
        <title>Genomic Encyclopedia of Type Strains, Phase IV (KMG-IV): sequencing the most valuable type-strain genomes for metagenomic binning, comparative biology and taxonomic classification.</title>
        <authorList>
            <person name="Goeker M."/>
        </authorList>
    </citation>
    <scope>NUCLEOTIDE SEQUENCE [LARGE SCALE GENOMIC DNA]</scope>
    <source>
        <strain evidence="2 3">DSM 29781</strain>
    </source>
</reference>
<dbReference type="InterPro" id="IPR029044">
    <property type="entry name" value="Nucleotide-diphossugar_trans"/>
</dbReference>
<dbReference type="SUPFAM" id="SSF53448">
    <property type="entry name" value="Nucleotide-diphospho-sugar transferases"/>
    <property type="match status" value="1"/>
</dbReference>
<evidence type="ECO:0000259" key="1">
    <source>
        <dbReference type="Pfam" id="PF00535"/>
    </source>
</evidence>
<dbReference type="EMBL" id="JACHGB010000009">
    <property type="protein sequence ID" value="MBB5273902.1"/>
    <property type="molecule type" value="Genomic_DNA"/>
</dbReference>
<keyword evidence="3" id="KW-1185">Reference proteome</keyword>